<accession>A0A510HI19</accession>
<dbReference type="InterPro" id="IPR004942">
    <property type="entry name" value="Roadblock/LAMTOR2_dom"/>
</dbReference>
<protein>
    <recommendedName>
        <fullName evidence="1">Roadblock/LAMTOR2 domain-containing protein</fullName>
    </recommendedName>
</protein>
<evidence type="ECO:0000313" key="3">
    <source>
        <dbReference type="Proteomes" id="UP000318065"/>
    </source>
</evidence>
<gene>
    <name evidence="2" type="ORF">RxyAA322_15000</name>
</gene>
<dbReference type="SUPFAM" id="SSF103196">
    <property type="entry name" value="Roadblock/LC7 domain"/>
    <property type="match status" value="1"/>
</dbReference>
<dbReference type="AlphaFoldDB" id="A0A510HI19"/>
<reference evidence="2" key="1">
    <citation type="journal article" date="2019" name="Microbiol. Resour. Announc.">
        <title>Complete Genome Sequence of Rubrobacter xylanophilus Strain AA3-22, Isolated from Arima Onsen in Japan.</title>
        <authorList>
            <person name="Tomariguchi N."/>
            <person name="Miyazaki K."/>
        </authorList>
    </citation>
    <scope>NUCLEOTIDE SEQUENCE [LARGE SCALE GENOMIC DNA]</scope>
    <source>
        <strain evidence="2">AA3-22</strain>
    </source>
</reference>
<dbReference type="SMART" id="SM00960">
    <property type="entry name" value="Robl_LC7"/>
    <property type="match status" value="1"/>
</dbReference>
<dbReference type="EMBL" id="AP019791">
    <property type="protein sequence ID" value="BBL79646.1"/>
    <property type="molecule type" value="Genomic_DNA"/>
</dbReference>
<name>A0A510HI19_9ACTN</name>
<evidence type="ECO:0000313" key="2">
    <source>
        <dbReference type="EMBL" id="BBL79646.1"/>
    </source>
</evidence>
<feature type="domain" description="Roadblock/LAMTOR2" evidence="1">
    <location>
        <begin position="13"/>
        <end position="103"/>
    </location>
</feature>
<dbReference type="Gene3D" id="3.30.450.30">
    <property type="entry name" value="Dynein light chain 2a, cytoplasmic"/>
    <property type="match status" value="1"/>
</dbReference>
<dbReference type="Proteomes" id="UP000318065">
    <property type="component" value="Chromosome"/>
</dbReference>
<dbReference type="Pfam" id="PF03259">
    <property type="entry name" value="Robl_LC7"/>
    <property type="match status" value="1"/>
</dbReference>
<keyword evidence="3" id="KW-1185">Reference proteome</keyword>
<proteinExistence type="predicted"/>
<sequence length="132" mass="14239">MTEKSGEREGRDLEQVLADLRALSPDIRSCAVLTREGKLLGTSHPEGVDRERVQAMLGALTGLLDGVARENGKERVVQARVRADGGYVLVVRMEGGAALAAITGLDARLGLALYDMRNARAEIERAIEEVAR</sequence>
<evidence type="ECO:0000259" key="1">
    <source>
        <dbReference type="SMART" id="SM00960"/>
    </source>
</evidence>
<dbReference type="RefSeq" id="WP_172620739.1">
    <property type="nucleotide sequence ID" value="NZ_AP019791.1"/>
</dbReference>
<organism evidence="2 3">
    <name type="scientific">Rubrobacter xylanophilus</name>
    <dbReference type="NCBI Taxonomy" id="49319"/>
    <lineage>
        <taxon>Bacteria</taxon>
        <taxon>Bacillati</taxon>
        <taxon>Actinomycetota</taxon>
        <taxon>Rubrobacteria</taxon>
        <taxon>Rubrobacterales</taxon>
        <taxon>Rubrobacteraceae</taxon>
        <taxon>Rubrobacter</taxon>
    </lineage>
</organism>